<proteinExistence type="predicted"/>
<dbReference type="GO" id="GO:0016757">
    <property type="term" value="F:glycosyltransferase activity"/>
    <property type="evidence" value="ECO:0007669"/>
    <property type="project" value="InterPro"/>
</dbReference>
<comment type="caution">
    <text evidence="2">The sequence shown here is derived from an EMBL/GenBank/DDBJ whole genome shotgun (WGS) entry which is preliminary data.</text>
</comment>
<dbReference type="PANTHER" id="PTHR12526:SF630">
    <property type="entry name" value="GLYCOSYLTRANSFERASE"/>
    <property type="match status" value="1"/>
</dbReference>
<dbReference type="OrthoDB" id="9787617at2"/>
<protein>
    <recommendedName>
        <fullName evidence="1">Glycosyl transferase family 1 domain-containing protein</fullName>
    </recommendedName>
</protein>
<dbReference type="Gene3D" id="3.40.50.2000">
    <property type="entry name" value="Glycogen Phosphorylase B"/>
    <property type="match status" value="2"/>
</dbReference>
<evidence type="ECO:0000313" key="2">
    <source>
        <dbReference type="EMBL" id="PWU67175.1"/>
    </source>
</evidence>
<dbReference type="EMBL" id="QGTD01000018">
    <property type="protein sequence ID" value="PWU67175.1"/>
    <property type="molecule type" value="Genomic_DNA"/>
</dbReference>
<organism evidence="2 3">
    <name type="scientific">Gracilibacillus dipsosauri</name>
    <dbReference type="NCBI Taxonomy" id="178340"/>
    <lineage>
        <taxon>Bacteria</taxon>
        <taxon>Bacillati</taxon>
        <taxon>Bacillota</taxon>
        <taxon>Bacilli</taxon>
        <taxon>Bacillales</taxon>
        <taxon>Bacillaceae</taxon>
        <taxon>Gracilibacillus</taxon>
    </lineage>
</organism>
<dbReference type="InterPro" id="IPR001296">
    <property type="entry name" value="Glyco_trans_1"/>
</dbReference>
<sequence>MKKIVFFISSAATGGGIQRSASMITSELDKEEKYSITVVSLYNYDKRKYDYGKNTKHLKGSIESTNNAKKIIYKAKQECRNLFLNLEFDSIIIEGLGLIPFIPKKILRNKAINKIVRDHTGYSNFKKYGLTWFGLKMSLKYMDRIIVLTKENLLEYSQLFSKYRDKFMVIPNTVSSNIKRFSYNSNNKKICFIGRLSNEKGPDMAIEAFSKVLNVNEYSEWKLDLYGTGPMLNYLKSIVHDKKLERNVFFKGYESNIKDIYNKYAFLLVSSKFESFGLVILEALKAGIPVVSFDCNYGPRSLIKDGENGLLVTNGDKEELSKAIYSLISNENLRNQLAKNTDQIDSEFDYFKVITKWENVI</sequence>
<name>A0A317KUT3_9BACI</name>
<dbReference type="SUPFAM" id="SSF53756">
    <property type="entry name" value="UDP-Glycosyltransferase/glycogen phosphorylase"/>
    <property type="match status" value="1"/>
</dbReference>
<evidence type="ECO:0000259" key="1">
    <source>
        <dbReference type="Pfam" id="PF00534"/>
    </source>
</evidence>
<dbReference type="Proteomes" id="UP000245624">
    <property type="component" value="Unassembled WGS sequence"/>
</dbReference>
<reference evidence="2 3" key="1">
    <citation type="submission" date="2018-05" db="EMBL/GenBank/DDBJ databases">
        <title>Genomic analysis of Gracilibacillus dipsosauri DD1 reveals novel features of a salt-tolerant amylase.</title>
        <authorList>
            <person name="Deutch C.E."/>
            <person name="Yang S."/>
        </authorList>
    </citation>
    <scope>NUCLEOTIDE SEQUENCE [LARGE SCALE GENOMIC DNA]</scope>
    <source>
        <strain evidence="2 3">DD1</strain>
    </source>
</reference>
<dbReference type="Pfam" id="PF00534">
    <property type="entry name" value="Glycos_transf_1"/>
    <property type="match status" value="1"/>
</dbReference>
<dbReference type="RefSeq" id="WP_109985274.1">
    <property type="nucleotide sequence ID" value="NZ_QGTD01000018.1"/>
</dbReference>
<feature type="domain" description="Glycosyl transferase family 1" evidence="1">
    <location>
        <begin position="183"/>
        <end position="341"/>
    </location>
</feature>
<keyword evidence="3" id="KW-1185">Reference proteome</keyword>
<accession>A0A317KUT3</accession>
<dbReference type="AlphaFoldDB" id="A0A317KUT3"/>
<evidence type="ECO:0000313" key="3">
    <source>
        <dbReference type="Proteomes" id="UP000245624"/>
    </source>
</evidence>
<gene>
    <name evidence="2" type="ORF">DLJ74_16500</name>
</gene>
<dbReference type="PANTHER" id="PTHR12526">
    <property type="entry name" value="GLYCOSYLTRANSFERASE"/>
    <property type="match status" value="1"/>
</dbReference>